<organism evidence="2 3">
    <name type="scientific">Finegoldia magna</name>
    <name type="common">Peptostreptococcus magnus</name>
    <dbReference type="NCBI Taxonomy" id="1260"/>
    <lineage>
        <taxon>Bacteria</taxon>
        <taxon>Bacillati</taxon>
        <taxon>Bacillota</taxon>
        <taxon>Tissierellia</taxon>
        <taxon>Tissierellales</taxon>
        <taxon>Peptoniphilaceae</taxon>
        <taxon>Finegoldia</taxon>
    </lineage>
</organism>
<keyword evidence="1" id="KW-0472">Membrane</keyword>
<dbReference type="NCBIfam" id="TIGR02185">
    <property type="entry name" value="Trep_Strep"/>
    <property type="match status" value="1"/>
</dbReference>
<feature type="transmembrane region" description="Helical" evidence="1">
    <location>
        <begin position="156"/>
        <end position="183"/>
    </location>
</feature>
<keyword evidence="1" id="KW-0812">Transmembrane</keyword>
<accession>A0A233VI38</accession>
<proteinExistence type="predicted"/>
<sequence length="197" mass="21658">MNERKLKTKDLVNIGIFSVIYMALSMAVMFIPVFSPILWLLWPAMTGIICNFIYMLLVSKVPKPGTALLLIAITGIIYFAIGECTFTIVITCVIAGVLAEITRKILGYKSQKSVIVSSGLICIGLIGSPLPMWLFQESYMKSIIKMGMSPEYVNKLQTLISIPTLIGMIITAFIGGVIGAYIGKAMFKKRFEKAGIM</sequence>
<dbReference type="Proteomes" id="UP000215546">
    <property type="component" value="Unassembled WGS sequence"/>
</dbReference>
<dbReference type="AlphaFoldDB" id="A0A233VI38"/>
<gene>
    <name evidence="2" type="ORF">B9N55_06740</name>
</gene>
<dbReference type="EMBL" id="NDYE01000013">
    <property type="protein sequence ID" value="OXZ32061.1"/>
    <property type="molecule type" value="Genomic_DNA"/>
</dbReference>
<comment type="caution">
    <text evidence="2">The sequence shown here is derived from an EMBL/GenBank/DDBJ whole genome shotgun (WGS) entry which is preliminary data.</text>
</comment>
<feature type="transmembrane region" description="Helical" evidence="1">
    <location>
        <begin position="12"/>
        <end position="31"/>
    </location>
</feature>
<feature type="transmembrane region" description="Helical" evidence="1">
    <location>
        <begin position="64"/>
        <end position="80"/>
    </location>
</feature>
<evidence type="ECO:0000313" key="3">
    <source>
        <dbReference type="Proteomes" id="UP000215546"/>
    </source>
</evidence>
<dbReference type="Pfam" id="PF09605">
    <property type="entry name" value="Trep_Strep"/>
    <property type="match status" value="1"/>
</dbReference>
<evidence type="ECO:0000256" key="1">
    <source>
        <dbReference type="SAM" id="Phobius"/>
    </source>
</evidence>
<feature type="transmembrane region" description="Helical" evidence="1">
    <location>
        <begin position="86"/>
        <end position="102"/>
    </location>
</feature>
<feature type="transmembrane region" description="Helical" evidence="1">
    <location>
        <begin position="37"/>
        <end position="57"/>
    </location>
</feature>
<name>A0A233VI38_FINMA</name>
<protein>
    <submittedName>
        <fullName evidence="2">Uncharacterized protein</fullName>
    </submittedName>
</protein>
<keyword evidence="1" id="KW-1133">Transmembrane helix</keyword>
<evidence type="ECO:0000313" key="2">
    <source>
        <dbReference type="EMBL" id="OXZ32061.1"/>
    </source>
</evidence>
<dbReference type="InterPro" id="IPR011733">
    <property type="entry name" value="CHP02185_IM"/>
</dbReference>
<reference evidence="3" key="1">
    <citation type="submission" date="2017-04" db="EMBL/GenBank/DDBJ databases">
        <title>Finegoldia magna isolated from orthopedic joint implant-associated infections.</title>
        <authorList>
            <person name="Bjorklund S."/>
            <person name="Bruggemann H."/>
            <person name="Jensen A."/>
            <person name="Hellmark B."/>
            <person name="Soderquist B."/>
        </authorList>
    </citation>
    <scope>NUCLEOTIDE SEQUENCE [LARGE SCALE GENOMIC DNA]</scope>
    <source>
        <strain evidence="3">12T273</strain>
    </source>
</reference>
<dbReference type="RefSeq" id="WP_001005732.1">
    <property type="nucleotide sequence ID" value="NZ_CAMYDD010000059.1"/>
</dbReference>
<feature type="transmembrane region" description="Helical" evidence="1">
    <location>
        <begin position="114"/>
        <end position="136"/>
    </location>
</feature>